<proteinExistence type="predicted"/>
<name>Q2GEW4_EHRS3</name>
<dbReference type="STRING" id="222891.NSE_0081"/>
<dbReference type="EMBL" id="CP000237">
    <property type="protein sequence ID" value="ABD45896.1"/>
    <property type="molecule type" value="Genomic_DNA"/>
</dbReference>
<keyword evidence="2" id="KW-1185">Reference proteome</keyword>
<sequence>MLIEGRPLSVKMEKIVTPMTGSKMVERDSPNDLIRPYRGTCRIQYARRIQVHRAAMVITAFDELGCKIARLNFCAERETGLKTVDKKRPITINKTPCVVKKLRTSI</sequence>
<dbReference type="AlphaFoldDB" id="Q2GEW4"/>
<evidence type="ECO:0000313" key="1">
    <source>
        <dbReference type="EMBL" id="ABD45896.1"/>
    </source>
</evidence>
<accession>Q2GEW4</accession>
<organism evidence="1 2">
    <name type="scientific">Ehrlichia sennetsu (strain ATCC VR-367 / Miyayama)</name>
    <name type="common">Neorickettsia sennetsu</name>
    <dbReference type="NCBI Taxonomy" id="222891"/>
    <lineage>
        <taxon>Bacteria</taxon>
        <taxon>Pseudomonadati</taxon>
        <taxon>Pseudomonadota</taxon>
        <taxon>Alphaproteobacteria</taxon>
        <taxon>Rickettsiales</taxon>
        <taxon>Anaplasmataceae</taxon>
        <taxon>Ehrlichia</taxon>
    </lineage>
</organism>
<dbReference type="Proteomes" id="UP000001942">
    <property type="component" value="Chromosome"/>
</dbReference>
<reference evidence="1 2" key="1">
    <citation type="journal article" date="2006" name="PLoS Genet.">
        <title>Comparative genomics of emerging human ehrlichiosis agents.</title>
        <authorList>
            <person name="Dunning Hotopp J.C."/>
            <person name="Lin M."/>
            <person name="Madupu R."/>
            <person name="Crabtree J."/>
            <person name="Angiuoli S.V."/>
            <person name="Eisen J.A."/>
            <person name="Seshadri R."/>
            <person name="Ren Q."/>
            <person name="Wu M."/>
            <person name="Utterback T.R."/>
            <person name="Smith S."/>
            <person name="Lewis M."/>
            <person name="Khouri H."/>
            <person name="Zhang C."/>
            <person name="Niu H."/>
            <person name="Lin Q."/>
            <person name="Ohashi N."/>
            <person name="Zhi N."/>
            <person name="Nelson W."/>
            <person name="Brinkac L.M."/>
            <person name="Dodson R.J."/>
            <person name="Rosovitz M.J."/>
            <person name="Sundaram J."/>
            <person name="Daugherty S.C."/>
            <person name="Davidsen T."/>
            <person name="Durkin A.S."/>
            <person name="Gwinn M."/>
            <person name="Haft D.H."/>
            <person name="Selengut J.D."/>
            <person name="Sullivan S.A."/>
            <person name="Zafar N."/>
            <person name="Zhou L."/>
            <person name="Benahmed F."/>
            <person name="Forberger H."/>
            <person name="Halpin R."/>
            <person name="Mulligan S."/>
            <person name="Robinson J."/>
            <person name="White O."/>
            <person name="Rikihisa Y."/>
            <person name="Tettelin H."/>
        </authorList>
    </citation>
    <scope>NUCLEOTIDE SEQUENCE [LARGE SCALE GENOMIC DNA]</scope>
    <source>
        <strain evidence="2">ATCC VR-367 / Miyayama</strain>
    </source>
</reference>
<evidence type="ECO:0000313" key="2">
    <source>
        <dbReference type="Proteomes" id="UP000001942"/>
    </source>
</evidence>
<dbReference type="HOGENOM" id="CLU_2220365_0_0_5"/>
<gene>
    <name evidence="1" type="ordered locus">NSE_0081</name>
</gene>
<dbReference type="KEGG" id="nse:NSE_0081"/>
<protein>
    <submittedName>
        <fullName evidence="1">Uncharacterized protein</fullName>
    </submittedName>
</protein>